<feature type="transmembrane region" description="Helical" evidence="14">
    <location>
        <begin position="171"/>
        <end position="190"/>
    </location>
</feature>
<dbReference type="InterPro" id="IPR036097">
    <property type="entry name" value="HisK_dim/P_sf"/>
</dbReference>
<dbReference type="GO" id="GO:0005886">
    <property type="term" value="C:plasma membrane"/>
    <property type="evidence" value="ECO:0007669"/>
    <property type="project" value="UniProtKB-SubCell"/>
</dbReference>
<dbReference type="PRINTS" id="PR00344">
    <property type="entry name" value="BCTRLSENSOR"/>
</dbReference>
<evidence type="ECO:0000256" key="4">
    <source>
        <dbReference type="ARBA" id="ARBA00022475"/>
    </source>
</evidence>
<dbReference type="SMART" id="SM00388">
    <property type="entry name" value="HisKA"/>
    <property type="match status" value="1"/>
</dbReference>
<evidence type="ECO:0000256" key="11">
    <source>
        <dbReference type="ARBA" id="ARBA00022989"/>
    </source>
</evidence>
<dbReference type="PROSITE" id="PS50885">
    <property type="entry name" value="HAMP"/>
    <property type="match status" value="1"/>
</dbReference>
<evidence type="ECO:0000256" key="9">
    <source>
        <dbReference type="ARBA" id="ARBA00022777"/>
    </source>
</evidence>
<dbReference type="FunFam" id="1.10.287.130:FF:000001">
    <property type="entry name" value="Two-component sensor histidine kinase"/>
    <property type="match status" value="1"/>
</dbReference>
<dbReference type="EMBL" id="CP000724">
    <property type="protein sequence ID" value="ABR46774.1"/>
    <property type="molecule type" value="Genomic_DNA"/>
</dbReference>
<gene>
    <name evidence="17" type="ordered locus">Amet_0547</name>
</gene>
<dbReference type="GO" id="GO:0005524">
    <property type="term" value="F:ATP binding"/>
    <property type="evidence" value="ECO:0007669"/>
    <property type="project" value="UniProtKB-KW"/>
</dbReference>
<dbReference type="Gene3D" id="6.10.340.10">
    <property type="match status" value="1"/>
</dbReference>
<dbReference type="InterPro" id="IPR005467">
    <property type="entry name" value="His_kinase_dom"/>
</dbReference>
<evidence type="ECO:0000256" key="7">
    <source>
        <dbReference type="ARBA" id="ARBA00022692"/>
    </source>
</evidence>
<dbReference type="eggNOG" id="COG3850">
    <property type="taxonomic scope" value="Bacteria"/>
</dbReference>
<comment type="subcellular location">
    <subcellularLocation>
        <location evidence="2">Cell membrane</location>
        <topology evidence="2">Multi-pass membrane protein</topology>
    </subcellularLocation>
</comment>
<dbReference type="SUPFAM" id="SSF55874">
    <property type="entry name" value="ATPase domain of HSP90 chaperone/DNA topoisomerase II/histidine kinase"/>
    <property type="match status" value="1"/>
</dbReference>
<evidence type="ECO:0000256" key="3">
    <source>
        <dbReference type="ARBA" id="ARBA00012438"/>
    </source>
</evidence>
<comment type="catalytic activity">
    <reaction evidence="1">
        <text>ATP + protein L-histidine = ADP + protein N-phospho-L-histidine.</text>
        <dbReference type="EC" id="2.7.13.3"/>
    </reaction>
</comment>
<dbReference type="InterPro" id="IPR050398">
    <property type="entry name" value="HssS/ArlS-like"/>
</dbReference>
<evidence type="ECO:0000256" key="12">
    <source>
        <dbReference type="ARBA" id="ARBA00023012"/>
    </source>
</evidence>
<feature type="transmembrane region" description="Helical" evidence="14">
    <location>
        <begin position="12"/>
        <end position="32"/>
    </location>
</feature>
<dbReference type="eggNOG" id="COG5002">
    <property type="taxonomic scope" value="Bacteria"/>
</dbReference>
<dbReference type="Gene3D" id="3.30.565.10">
    <property type="entry name" value="Histidine kinase-like ATPase, C-terminal domain"/>
    <property type="match status" value="1"/>
</dbReference>
<dbReference type="AlphaFoldDB" id="A6TKQ6"/>
<dbReference type="InterPro" id="IPR003660">
    <property type="entry name" value="HAMP_dom"/>
</dbReference>
<dbReference type="PANTHER" id="PTHR45528:SF1">
    <property type="entry name" value="SENSOR HISTIDINE KINASE CPXA"/>
    <property type="match status" value="1"/>
</dbReference>
<reference evidence="18" key="1">
    <citation type="journal article" date="2016" name="Genome Announc.">
        <title>Complete genome sequence of Alkaliphilus metalliredigens strain QYMF, an alkaliphilic and metal-reducing bacterium isolated from borax-contaminated leachate ponds.</title>
        <authorList>
            <person name="Hwang C."/>
            <person name="Copeland A."/>
            <person name="Lucas S."/>
            <person name="Lapidus A."/>
            <person name="Barry K."/>
            <person name="Detter J.C."/>
            <person name="Glavina Del Rio T."/>
            <person name="Hammon N."/>
            <person name="Israni S."/>
            <person name="Dalin E."/>
            <person name="Tice H."/>
            <person name="Pitluck S."/>
            <person name="Chertkov O."/>
            <person name="Brettin T."/>
            <person name="Bruce D."/>
            <person name="Han C."/>
            <person name="Schmutz J."/>
            <person name="Larimer F."/>
            <person name="Land M.L."/>
            <person name="Hauser L."/>
            <person name="Kyrpides N."/>
            <person name="Mikhailova N."/>
            <person name="Ye Q."/>
            <person name="Zhou J."/>
            <person name="Richardson P."/>
            <person name="Fields M.W."/>
        </authorList>
    </citation>
    <scope>NUCLEOTIDE SEQUENCE [LARGE SCALE GENOMIC DNA]</scope>
    <source>
        <strain evidence="18">QYMF</strain>
    </source>
</reference>
<proteinExistence type="predicted"/>
<evidence type="ECO:0000313" key="17">
    <source>
        <dbReference type="EMBL" id="ABR46774.1"/>
    </source>
</evidence>
<feature type="domain" description="HAMP" evidence="16">
    <location>
        <begin position="191"/>
        <end position="243"/>
    </location>
</feature>
<evidence type="ECO:0000256" key="2">
    <source>
        <dbReference type="ARBA" id="ARBA00004651"/>
    </source>
</evidence>
<sequence length="463" mass="52745">MFKSIFKKFLLTYMAISIISLLMVAGVASYFMEQEIYGQREQFLEQKALQVNRLFFQLEDNKISVDYFINMLNMIQTNDKIGISVILDEHKPANIEEFGRRPVSSNRSGTNHEMQENEYFIAYFESEEERDIQMMTVSIPLIIDDALMGEVLIYNPVANVELITANVNKSIFLTFIAISIPLALLLFFISRKFTTPLIHMNEVAHNISRGDFSQSVAVQGKDEVAELGHALNHMAFKIQGLEELRKDSIANVSHELKTPLTTIQNFIEGILDGVVPKDQEENFMEIALDETKRLGRMVEELIVLSSFEKKLVKLDVSPNNIGNLVDGVFLQMKFHLQEKKIRVEKRLDTTIIAEVDQERFRQVLINLLDNAIRHMPENGKIEVCLEKSLDKNFILEIHDSGPGIKEEHLPYIFERFYKADPSRKKSGGAGLGLTISKHIVEAHGGEINIKNGRDKGLSVEITL</sequence>
<dbReference type="PROSITE" id="PS50109">
    <property type="entry name" value="HIS_KIN"/>
    <property type="match status" value="1"/>
</dbReference>
<dbReference type="InterPro" id="IPR003594">
    <property type="entry name" value="HATPase_dom"/>
</dbReference>
<evidence type="ECO:0000256" key="5">
    <source>
        <dbReference type="ARBA" id="ARBA00022553"/>
    </source>
</evidence>
<dbReference type="SMART" id="SM00304">
    <property type="entry name" value="HAMP"/>
    <property type="match status" value="1"/>
</dbReference>
<evidence type="ECO:0000256" key="10">
    <source>
        <dbReference type="ARBA" id="ARBA00022840"/>
    </source>
</evidence>
<keyword evidence="12" id="KW-0902">Two-component regulatory system</keyword>
<evidence type="ECO:0000259" key="16">
    <source>
        <dbReference type="PROSITE" id="PS50885"/>
    </source>
</evidence>
<evidence type="ECO:0000256" key="6">
    <source>
        <dbReference type="ARBA" id="ARBA00022679"/>
    </source>
</evidence>
<evidence type="ECO:0000256" key="8">
    <source>
        <dbReference type="ARBA" id="ARBA00022741"/>
    </source>
</evidence>
<keyword evidence="8" id="KW-0547">Nucleotide-binding</keyword>
<dbReference type="CDD" id="cd00075">
    <property type="entry name" value="HATPase"/>
    <property type="match status" value="1"/>
</dbReference>
<keyword evidence="18" id="KW-1185">Reference proteome</keyword>
<evidence type="ECO:0000256" key="13">
    <source>
        <dbReference type="ARBA" id="ARBA00023136"/>
    </source>
</evidence>
<dbReference type="SMART" id="SM00387">
    <property type="entry name" value="HATPase_c"/>
    <property type="match status" value="1"/>
</dbReference>
<dbReference type="Gene3D" id="1.10.287.130">
    <property type="match status" value="1"/>
</dbReference>
<dbReference type="Pfam" id="PF00672">
    <property type="entry name" value="HAMP"/>
    <property type="match status" value="1"/>
</dbReference>
<keyword evidence="10" id="KW-0067">ATP-binding</keyword>
<organism evidence="17 18">
    <name type="scientific">Alkaliphilus metalliredigens (strain QYMF)</name>
    <dbReference type="NCBI Taxonomy" id="293826"/>
    <lineage>
        <taxon>Bacteria</taxon>
        <taxon>Bacillati</taxon>
        <taxon>Bacillota</taxon>
        <taxon>Clostridia</taxon>
        <taxon>Peptostreptococcales</taxon>
        <taxon>Natronincolaceae</taxon>
        <taxon>Alkaliphilus</taxon>
    </lineage>
</organism>
<keyword evidence="7 14" id="KW-0812">Transmembrane</keyword>
<protein>
    <recommendedName>
        <fullName evidence="3">histidine kinase</fullName>
        <ecNumber evidence="3">2.7.13.3</ecNumber>
    </recommendedName>
</protein>
<dbReference type="InterPro" id="IPR004358">
    <property type="entry name" value="Sig_transdc_His_kin-like_C"/>
</dbReference>
<dbReference type="HOGENOM" id="CLU_000445_89_6_9"/>
<dbReference type="SUPFAM" id="SSF47384">
    <property type="entry name" value="Homodimeric domain of signal transducing histidine kinase"/>
    <property type="match status" value="1"/>
</dbReference>
<dbReference type="CDD" id="cd00082">
    <property type="entry name" value="HisKA"/>
    <property type="match status" value="1"/>
</dbReference>
<dbReference type="OrthoDB" id="9813151at2"/>
<feature type="domain" description="Histidine kinase" evidence="15">
    <location>
        <begin position="251"/>
        <end position="463"/>
    </location>
</feature>
<evidence type="ECO:0000256" key="1">
    <source>
        <dbReference type="ARBA" id="ARBA00000085"/>
    </source>
</evidence>
<keyword evidence="6" id="KW-0808">Transferase</keyword>
<dbReference type="SUPFAM" id="SSF158472">
    <property type="entry name" value="HAMP domain-like"/>
    <property type="match status" value="1"/>
</dbReference>
<accession>A6TKQ6</accession>
<evidence type="ECO:0000313" key="18">
    <source>
        <dbReference type="Proteomes" id="UP000001572"/>
    </source>
</evidence>
<dbReference type="CDD" id="cd06225">
    <property type="entry name" value="HAMP"/>
    <property type="match status" value="1"/>
</dbReference>
<dbReference type="STRING" id="293826.Amet_0547"/>
<dbReference type="InterPro" id="IPR003661">
    <property type="entry name" value="HisK_dim/P_dom"/>
</dbReference>
<keyword evidence="11 14" id="KW-1133">Transmembrane helix</keyword>
<evidence type="ECO:0000256" key="14">
    <source>
        <dbReference type="SAM" id="Phobius"/>
    </source>
</evidence>
<dbReference type="KEGG" id="amt:Amet_0547"/>
<dbReference type="Proteomes" id="UP000001572">
    <property type="component" value="Chromosome"/>
</dbReference>
<dbReference type="InterPro" id="IPR036890">
    <property type="entry name" value="HATPase_C_sf"/>
</dbReference>
<dbReference type="Pfam" id="PF02518">
    <property type="entry name" value="HATPase_c"/>
    <property type="match status" value="1"/>
</dbReference>
<dbReference type="GO" id="GO:0000155">
    <property type="term" value="F:phosphorelay sensor kinase activity"/>
    <property type="evidence" value="ECO:0007669"/>
    <property type="project" value="InterPro"/>
</dbReference>
<dbReference type="FunFam" id="3.30.565.10:FF:000006">
    <property type="entry name" value="Sensor histidine kinase WalK"/>
    <property type="match status" value="1"/>
</dbReference>
<keyword evidence="9 17" id="KW-0418">Kinase</keyword>
<keyword evidence="5" id="KW-0597">Phosphoprotein</keyword>
<dbReference type="Pfam" id="PF00512">
    <property type="entry name" value="HisKA"/>
    <property type="match status" value="1"/>
</dbReference>
<dbReference type="RefSeq" id="WP_011971682.1">
    <property type="nucleotide sequence ID" value="NC_009633.1"/>
</dbReference>
<dbReference type="PANTHER" id="PTHR45528">
    <property type="entry name" value="SENSOR HISTIDINE KINASE CPXA"/>
    <property type="match status" value="1"/>
</dbReference>
<evidence type="ECO:0000259" key="15">
    <source>
        <dbReference type="PROSITE" id="PS50109"/>
    </source>
</evidence>
<dbReference type="EC" id="2.7.13.3" evidence="3"/>
<name>A6TKQ6_ALKMQ</name>
<keyword evidence="4" id="KW-1003">Cell membrane</keyword>
<keyword evidence="13 14" id="KW-0472">Membrane</keyword>